<comment type="caution">
    <text evidence="2">The sequence shown here is derived from an EMBL/GenBank/DDBJ whole genome shotgun (WGS) entry which is preliminary data.</text>
</comment>
<feature type="region of interest" description="Disordered" evidence="1">
    <location>
        <begin position="261"/>
        <end position="280"/>
    </location>
</feature>
<name>A0A8K0XKI8_9AGAR</name>
<feature type="compositionally biased region" description="Polar residues" evidence="1">
    <location>
        <begin position="153"/>
        <end position="165"/>
    </location>
</feature>
<feature type="compositionally biased region" description="Basic and acidic residues" evidence="1">
    <location>
        <begin position="1"/>
        <end position="11"/>
    </location>
</feature>
<feature type="region of interest" description="Disordered" evidence="1">
    <location>
        <begin position="541"/>
        <end position="577"/>
    </location>
</feature>
<feature type="compositionally biased region" description="Low complexity" evidence="1">
    <location>
        <begin position="80"/>
        <end position="97"/>
    </location>
</feature>
<feature type="region of interest" description="Disordered" evidence="1">
    <location>
        <begin position="1"/>
        <end position="115"/>
    </location>
</feature>
<keyword evidence="3" id="KW-1185">Reference proteome</keyword>
<dbReference type="EMBL" id="JAEVFJ010000058">
    <property type="protein sequence ID" value="KAH8078709.1"/>
    <property type="molecule type" value="Genomic_DNA"/>
</dbReference>
<feature type="region of interest" description="Disordered" evidence="1">
    <location>
        <begin position="146"/>
        <end position="170"/>
    </location>
</feature>
<dbReference type="Proteomes" id="UP000813824">
    <property type="component" value="Unassembled WGS sequence"/>
</dbReference>
<accession>A0A8K0XKI8</accession>
<feature type="compositionally biased region" description="Polar residues" evidence="1">
    <location>
        <begin position="59"/>
        <end position="69"/>
    </location>
</feature>
<evidence type="ECO:0000313" key="3">
    <source>
        <dbReference type="Proteomes" id="UP000813824"/>
    </source>
</evidence>
<organism evidence="2 3">
    <name type="scientific">Cristinia sonorae</name>
    <dbReference type="NCBI Taxonomy" id="1940300"/>
    <lineage>
        <taxon>Eukaryota</taxon>
        <taxon>Fungi</taxon>
        <taxon>Dikarya</taxon>
        <taxon>Basidiomycota</taxon>
        <taxon>Agaricomycotina</taxon>
        <taxon>Agaricomycetes</taxon>
        <taxon>Agaricomycetidae</taxon>
        <taxon>Agaricales</taxon>
        <taxon>Pleurotineae</taxon>
        <taxon>Stephanosporaceae</taxon>
        <taxon>Cristinia</taxon>
    </lineage>
</organism>
<dbReference type="AlphaFoldDB" id="A0A8K0XKI8"/>
<gene>
    <name evidence="2" type="ORF">BXZ70DRAFT_911135</name>
</gene>
<proteinExistence type="predicted"/>
<feature type="region of interest" description="Disordered" evidence="1">
    <location>
        <begin position="183"/>
        <end position="213"/>
    </location>
</feature>
<sequence length="577" mass="60163">MNADSPYHEDDTGSGAEEEDRSRSTLSAGEIGLQDSDDGEFDMPLVAALSSPDSFAPVGSSSTTSMQQADDSDEEMFDLPVVAEAASSPSMPAGPSANTGNIVGSDDDSDDQPFDLPVVTEAVSSPSVAASPLARTANMGLIDDSKRYDMPITTPSGEISESLVQTDDDSDEEMFDLPLVAEPAGKVSDNSDDENTEWLFGPPPITADLRANTDDSDDGQFDMPIVSDAASSSGIEARLLPEQINAADSDDDEHFDMPVVSAGTPPSGVLDTADNSSDDEQFDMPVIADLSSSPYAASGQNPLATSLVDDDGENDEHFDFPVIAPGSPLQPFSPPSHKKSAAVSADMSAAAGSAAVSADMSAAGSAAAGSADVSADMSAAGSADVSAAVSAAAQSLAGVPAAKSSAVDSPGVALLRGLGDRDAAQKIAVSTVELLDEIITSLHVTKQNRVGNRSKNGRNAISRSAECLTRAERREIWLGVVRRTVKSCEKDAAGNMGRNRPPNGEQRRGIWGGTVRLMRRGIWGGTVRLMVKRGEKYAARKMGRNRSPTGKQRPEKWVGSVRRTVNSGEEYGEEVSA</sequence>
<feature type="compositionally biased region" description="Polar residues" evidence="1">
    <location>
        <begin position="292"/>
        <end position="304"/>
    </location>
</feature>
<reference evidence="2" key="1">
    <citation type="journal article" date="2021" name="New Phytol.">
        <title>Evolutionary innovations through gain and loss of genes in the ectomycorrhizal Boletales.</title>
        <authorList>
            <person name="Wu G."/>
            <person name="Miyauchi S."/>
            <person name="Morin E."/>
            <person name="Kuo A."/>
            <person name="Drula E."/>
            <person name="Varga T."/>
            <person name="Kohler A."/>
            <person name="Feng B."/>
            <person name="Cao Y."/>
            <person name="Lipzen A."/>
            <person name="Daum C."/>
            <person name="Hundley H."/>
            <person name="Pangilinan J."/>
            <person name="Johnson J."/>
            <person name="Barry K."/>
            <person name="LaButti K."/>
            <person name="Ng V."/>
            <person name="Ahrendt S."/>
            <person name="Min B."/>
            <person name="Choi I.G."/>
            <person name="Park H."/>
            <person name="Plett J.M."/>
            <person name="Magnuson J."/>
            <person name="Spatafora J.W."/>
            <person name="Nagy L.G."/>
            <person name="Henrissat B."/>
            <person name="Grigoriev I.V."/>
            <person name="Yang Z.L."/>
            <person name="Xu J."/>
            <person name="Martin F.M."/>
        </authorList>
    </citation>
    <scope>NUCLEOTIDE SEQUENCE</scope>
    <source>
        <strain evidence="2">KKN 215</strain>
    </source>
</reference>
<feature type="region of interest" description="Disordered" evidence="1">
    <location>
        <begin position="292"/>
        <end position="340"/>
    </location>
</feature>
<protein>
    <submittedName>
        <fullName evidence="2">Uncharacterized protein</fullName>
    </submittedName>
</protein>
<evidence type="ECO:0000313" key="2">
    <source>
        <dbReference type="EMBL" id="KAH8078709.1"/>
    </source>
</evidence>
<evidence type="ECO:0000256" key="1">
    <source>
        <dbReference type="SAM" id="MobiDB-lite"/>
    </source>
</evidence>